<evidence type="ECO:0000313" key="2">
    <source>
        <dbReference type="EMBL" id="HJD52358.1"/>
    </source>
</evidence>
<dbReference type="Proteomes" id="UP000787625">
    <property type="component" value="Unassembled WGS sequence"/>
</dbReference>
<sequence>MKKLITLLLIMQALTTMAQSLQTSNAMVLRIDSVCVTDQKLLAVRDRQLAQGKTTMANAIATFEAVTREALKAAAGASKRFDVSDMDAARRMERELQTEMAMDLSAADREKLRNEMAHKALLVDWVLQCDITNCQFTRKGNYGWTCILHITPIVRDRRSETLRIIASRPFVSKIKKMVIRPTREDAYNEALSTMKEDLVEWFTGTFPVYARVMRLDEANNAVIDCGTMHNVERGDIFQVTHIDRQINDDGKTFDTETVVGTLRAKDVLIDQTACSITSGKDEIINLNANGAVLQCKMIMK</sequence>
<protein>
    <submittedName>
        <fullName evidence="2">Uncharacterized protein</fullName>
    </submittedName>
</protein>
<reference evidence="2" key="2">
    <citation type="submission" date="2021-04" db="EMBL/GenBank/DDBJ databases">
        <authorList>
            <person name="Gilroy R."/>
        </authorList>
    </citation>
    <scope>NUCLEOTIDE SEQUENCE</scope>
    <source>
        <strain evidence="2">MalCec1-1739</strain>
    </source>
</reference>
<name>A0A9D2ZTN8_9BACT</name>
<keyword evidence="1" id="KW-0732">Signal</keyword>
<gene>
    <name evidence="2" type="ORF">IAA93_01320</name>
</gene>
<proteinExistence type="predicted"/>
<organism evidence="2 3">
    <name type="scientific">Candidatus Avibacteroides avistercoris</name>
    <dbReference type="NCBI Taxonomy" id="2840690"/>
    <lineage>
        <taxon>Bacteria</taxon>
        <taxon>Pseudomonadati</taxon>
        <taxon>Bacteroidota</taxon>
        <taxon>Bacteroidia</taxon>
        <taxon>Bacteroidales</taxon>
        <taxon>Bacteroidaceae</taxon>
        <taxon>Bacteroidaceae incertae sedis</taxon>
        <taxon>Candidatus Avibacteroides</taxon>
    </lineage>
</organism>
<feature type="signal peptide" evidence="1">
    <location>
        <begin position="1"/>
        <end position="18"/>
    </location>
</feature>
<evidence type="ECO:0000313" key="3">
    <source>
        <dbReference type="Proteomes" id="UP000787625"/>
    </source>
</evidence>
<accession>A0A9D2ZTN8</accession>
<evidence type="ECO:0000256" key="1">
    <source>
        <dbReference type="SAM" id="SignalP"/>
    </source>
</evidence>
<dbReference type="AlphaFoldDB" id="A0A9D2ZTN8"/>
<comment type="caution">
    <text evidence="2">The sequence shown here is derived from an EMBL/GenBank/DDBJ whole genome shotgun (WGS) entry which is preliminary data.</text>
</comment>
<feature type="chain" id="PRO_5039204048" evidence="1">
    <location>
        <begin position="19"/>
        <end position="300"/>
    </location>
</feature>
<dbReference type="EMBL" id="DWUP01000025">
    <property type="protein sequence ID" value="HJD52358.1"/>
    <property type="molecule type" value="Genomic_DNA"/>
</dbReference>
<reference evidence="2" key="1">
    <citation type="journal article" date="2021" name="PeerJ">
        <title>Extensive microbial diversity within the chicken gut microbiome revealed by metagenomics and culture.</title>
        <authorList>
            <person name="Gilroy R."/>
            <person name="Ravi A."/>
            <person name="Getino M."/>
            <person name="Pursley I."/>
            <person name="Horton D.L."/>
            <person name="Alikhan N.F."/>
            <person name="Baker D."/>
            <person name="Gharbi K."/>
            <person name="Hall N."/>
            <person name="Watson M."/>
            <person name="Adriaenssens E.M."/>
            <person name="Foster-Nyarko E."/>
            <person name="Jarju S."/>
            <person name="Secka A."/>
            <person name="Antonio M."/>
            <person name="Oren A."/>
            <person name="Chaudhuri R.R."/>
            <person name="La Ragione R."/>
            <person name="Hildebrand F."/>
            <person name="Pallen M.J."/>
        </authorList>
    </citation>
    <scope>NUCLEOTIDE SEQUENCE</scope>
    <source>
        <strain evidence="2">MalCec1-1739</strain>
    </source>
</reference>